<accession>A0A8U7N4Y6</accession>
<evidence type="ECO:0000313" key="2">
    <source>
        <dbReference type="Proteomes" id="UP000694553"/>
    </source>
</evidence>
<protein>
    <submittedName>
        <fullName evidence="1">Uncharacterized protein</fullName>
    </submittedName>
</protein>
<reference evidence="1" key="3">
    <citation type="submission" date="2025-09" db="UniProtKB">
        <authorList>
            <consortium name="Ensembl"/>
        </authorList>
    </citation>
    <scope>IDENTIFICATION</scope>
</reference>
<evidence type="ECO:0000313" key="1">
    <source>
        <dbReference type="Ensembl" id="ENSCMUP00000022350.2"/>
    </source>
</evidence>
<dbReference type="AlphaFoldDB" id="A0A8C3EIS2"/>
<keyword evidence="2" id="KW-1185">Reference proteome</keyword>
<proteinExistence type="predicted"/>
<name>A0A8C3EIS2_CORMO</name>
<accession>A0A8C3EIS2</accession>
<sequence length="56" mass="6520">MLGSAPWLKTAGQPMKTSIPSQRKESSTRQYLFYQAWKQERGQELESVESEKTTER</sequence>
<dbReference type="Proteomes" id="UP000694553">
    <property type="component" value="Unassembled WGS sequence"/>
</dbReference>
<dbReference type="OMA" id="WKQERGQ"/>
<dbReference type="Ensembl" id="ENSCMUT00000023982.2">
    <property type="protein sequence ID" value="ENSCMUP00000022350.2"/>
    <property type="gene ID" value="ENSCMUG00000013735.2"/>
</dbReference>
<organism evidence="1 2">
    <name type="scientific">Corvus moneduloides</name>
    <name type="common">New Caledonian crow</name>
    <dbReference type="NCBI Taxonomy" id="1196302"/>
    <lineage>
        <taxon>Eukaryota</taxon>
        <taxon>Metazoa</taxon>
        <taxon>Chordata</taxon>
        <taxon>Craniata</taxon>
        <taxon>Vertebrata</taxon>
        <taxon>Euteleostomi</taxon>
        <taxon>Archelosauria</taxon>
        <taxon>Archosauria</taxon>
        <taxon>Dinosauria</taxon>
        <taxon>Saurischia</taxon>
        <taxon>Theropoda</taxon>
        <taxon>Coelurosauria</taxon>
        <taxon>Aves</taxon>
        <taxon>Neognathae</taxon>
        <taxon>Neoaves</taxon>
        <taxon>Telluraves</taxon>
        <taxon>Australaves</taxon>
        <taxon>Passeriformes</taxon>
        <taxon>Corvoidea</taxon>
        <taxon>Corvidae</taxon>
        <taxon>Corvus</taxon>
    </lineage>
</organism>
<reference evidence="1" key="2">
    <citation type="submission" date="2025-08" db="UniProtKB">
        <authorList>
            <consortium name="Ensembl"/>
        </authorList>
    </citation>
    <scope>IDENTIFICATION</scope>
</reference>
<reference evidence="2" key="1">
    <citation type="submission" date="2019-10" db="EMBL/GenBank/DDBJ databases">
        <title>Corvus moneduloides (New Caledonian crow) genome, bCorMon1, primary haplotype.</title>
        <authorList>
            <person name="Rutz C."/>
            <person name="Fungtammasan C."/>
            <person name="Mountcastle J."/>
            <person name="Formenti G."/>
            <person name="Chow W."/>
            <person name="Howe K."/>
            <person name="Steele M.P."/>
            <person name="Fernandes J."/>
            <person name="Gilbert M.T.P."/>
            <person name="Fedrigo O."/>
            <person name="Jarvis E.D."/>
            <person name="Gemmell N."/>
        </authorList>
    </citation>
    <scope>NUCLEOTIDE SEQUENCE [LARGE SCALE GENOMIC DNA]</scope>
</reference>